<dbReference type="RefSeq" id="WP_075495194.1">
    <property type="nucleotide sequence ID" value="NZ_CP053844.1"/>
</dbReference>
<accession>A0A128EFZ5</accession>
<evidence type="ECO:0000256" key="1">
    <source>
        <dbReference type="SAM" id="SignalP"/>
    </source>
</evidence>
<evidence type="ECO:0000313" key="3">
    <source>
        <dbReference type="Proteomes" id="UP000069632"/>
    </source>
</evidence>
<dbReference type="AlphaFoldDB" id="A0A128EFZ5"/>
<reference evidence="2 3" key="1">
    <citation type="submission" date="2016-02" db="EMBL/GenBank/DDBJ databases">
        <authorList>
            <consortium name="Pathogen Informatics"/>
        </authorList>
    </citation>
    <scope>NUCLEOTIDE SEQUENCE [LARGE SCALE GENOMIC DNA]</scope>
    <source>
        <strain evidence="2 3">RC20</strain>
    </source>
</reference>
<protein>
    <submittedName>
        <fullName evidence="2">Excinuclease ATPase</fullName>
    </submittedName>
</protein>
<keyword evidence="3" id="KW-1185">Reference proteome</keyword>
<organism evidence="2 3">
    <name type="scientific">Campylobacter geochelonis</name>
    <dbReference type="NCBI Taxonomy" id="1780362"/>
    <lineage>
        <taxon>Bacteria</taxon>
        <taxon>Pseudomonadati</taxon>
        <taxon>Campylobacterota</taxon>
        <taxon>Epsilonproteobacteria</taxon>
        <taxon>Campylobacterales</taxon>
        <taxon>Campylobacteraceae</taxon>
        <taxon>Campylobacter</taxon>
    </lineage>
</organism>
<evidence type="ECO:0000313" key="2">
    <source>
        <dbReference type="EMBL" id="CZE47481.1"/>
    </source>
</evidence>
<proteinExistence type="predicted"/>
<feature type="chain" id="PRO_5007281465" evidence="1">
    <location>
        <begin position="20"/>
        <end position="139"/>
    </location>
</feature>
<dbReference type="OrthoDB" id="8161726at2"/>
<keyword evidence="1" id="KW-0732">Signal</keyword>
<dbReference type="EMBL" id="FIZP01000003">
    <property type="protein sequence ID" value="CZE47481.1"/>
    <property type="molecule type" value="Genomic_DNA"/>
</dbReference>
<dbReference type="Proteomes" id="UP000069632">
    <property type="component" value="Unassembled WGS sequence"/>
</dbReference>
<sequence length="139" mass="15297">MKKLTIFLMVLAFLGVAHAKNEVHRFPIADALNDPRAKEVLNPKIKLVFGSGSKAKAITDVLTANKKTNAAFKKDKDACNWAFLSAIKTFQERAVKEGGTKVVNLTSYYYKNKFVSKKEFECGVGNIMVGVTLQGVIAK</sequence>
<name>A0A128EFZ5_9BACT</name>
<gene>
    <name evidence="2" type="ORF">ERS672216_00907</name>
</gene>
<feature type="signal peptide" evidence="1">
    <location>
        <begin position="1"/>
        <end position="19"/>
    </location>
</feature>